<feature type="binding site" evidence="10">
    <location>
        <begin position="412"/>
        <end position="414"/>
    </location>
    <ligand>
        <name>L-glutamate</name>
        <dbReference type="ChEBI" id="CHEBI:29985"/>
    </ligand>
</feature>
<evidence type="ECO:0000256" key="6">
    <source>
        <dbReference type="ARBA" id="ARBA00023145"/>
    </source>
</evidence>
<dbReference type="InterPro" id="IPR029055">
    <property type="entry name" value="Ntn_hydrolases_N"/>
</dbReference>
<evidence type="ECO:0000256" key="4">
    <source>
        <dbReference type="ARBA" id="ARBA00022679"/>
    </source>
</evidence>
<dbReference type="PANTHER" id="PTHR43199">
    <property type="entry name" value="GLUTATHIONE HYDROLASE"/>
    <property type="match status" value="1"/>
</dbReference>
<name>A0A506PRT2_9GAMM</name>
<keyword evidence="5 11" id="KW-0378">Hydrolase</keyword>
<dbReference type="GO" id="GO:0006751">
    <property type="term" value="P:glutathione catabolic process"/>
    <property type="evidence" value="ECO:0007669"/>
    <property type="project" value="UniProtKB-UniRule"/>
</dbReference>
<dbReference type="Pfam" id="PF01019">
    <property type="entry name" value="G_glu_transpept"/>
    <property type="match status" value="1"/>
</dbReference>
<dbReference type="OrthoDB" id="5297205at2"/>
<dbReference type="SUPFAM" id="SSF56235">
    <property type="entry name" value="N-terminal nucleophile aminohydrolases (Ntn hydrolases)"/>
    <property type="match status" value="1"/>
</dbReference>
<sequence length="583" mass="61972">MKMQKRVRQLSWSLVMSMTVVAGAQAAPVQAPPVSYGVDSDTFHPVKAQHGMVASVDAMATQVGVEILRQGGNAVDAAVAVGFALAVTHPQAGNLGGGGFMLLRTASGRATAIDFREMAPGHASRDMFLDKQGNADSKLSLTSHLASGTPGTVAGLALAAQKYGTLPLSTLLAPAIRLAREGIPVNDALADDLKTYGKEVLITHPNSKAIFYKPDGTPWQKGDRLVQKNLAHSLQLIARQGPDAFYKGEIADEIAGEMARHGGLISKADLAAYRAVERQPISGTYRGYEVFSMPPPSSGGIHIVQILNILENFDLAKMGFGSADAMQVMAEAEKYAYADRSEYLGDPDFVKVPWQALTSKAYAKTLAQQIDVAKARPSSEIKPGKLEPYESNQTTHFSVVDKQGNAVAVTYTLNTYFGSGIVAGNSGILMNNEMDDFSAKPGTPNVYGLVGGEANAVQPAKRPLSSMSPTIVAKGGKTWLVTGSPGGSRIITTVLQMVVNSIDFGMNVAEATNAPRFHHQWLPDQLRVEKGFSPDTLRLLENKGQHVKVLPSMGSTQSIMIGPDGMLYGASDPRSVDDLSAGY</sequence>
<dbReference type="NCBIfam" id="TIGR00066">
    <property type="entry name" value="g_glut_trans"/>
    <property type="match status" value="1"/>
</dbReference>
<evidence type="ECO:0000256" key="9">
    <source>
        <dbReference type="PIRSR" id="PIRSR600101-1"/>
    </source>
</evidence>
<keyword evidence="6 11" id="KW-0865">Zymogen</keyword>
<comment type="catalytic activity">
    <reaction evidence="1 11">
        <text>an S-substituted glutathione + H2O = an S-substituted L-cysteinylglycine + L-glutamate</text>
        <dbReference type="Rhea" id="RHEA:59468"/>
        <dbReference type="ChEBI" id="CHEBI:15377"/>
        <dbReference type="ChEBI" id="CHEBI:29985"/>
        <dbReference type="ChEBI" id="CHEBI:90779"/>
        <dbReference type="ChEBI" id="CHEBI:143103"/>
        <dbReference type="EC" id="3.4.19.13"/>
    </reaction>
</comment>
<dbReference type="InterPro" id="IPR000101">
    <property type="entry name" value="GGT_peptidase"/>
</dbReference>
<dbReference type="GO" id="GO:0103068">
    <property type="term" value="F:leukotriene C4 gamma-glutamyl transferase activity"/>
    <property type="evidence" value="ECO:0007669"/>
    <property type="project" value="UniProtKB-EC"/>
</dbReference>
<dbReference type="GO" id="GO:0006750">
    <property type="term" value="P:glutathione biosynthetic process"/>
    <property type="evidence" value="ECO:0007669"/>
    <property type="project" value="UniProtKB-KW"/>
</dbReference>
<dbReference type="InterPro" id="IPR043138">
    <property type="entry name" value="GGT_lsub"/>
</dbReference>
<keyword evidence="14" id="KW-1185">Reference proteome</keyword>
<proteinExistence type="inferred from homology"/>
<evidence type="ECO:0000256" key="11">
    <source>
        <dbReference type="RuleBase" id="RU368036"/>
    </source>
</evidence>
<dbReference type="PROSITE" id="PS00462">
    <property type="entry name" value="G_GLU_TRANSPEPTIDASE"/>
    <property type="match status" value="1"/>
</dbReference>
<comment type="similarity">
    <text evidence="3 11">Belongs to the gamma-glutamyltransferase family.</text>
</comment>
<feature type="binding site" evidence="10">
    <location>
        <position position="487"/>
    </location>
    <ligand>
        <name>L-glutamate</name>
        <dbReference type="ChEBI" id="CHEBI:29985"/>
    </ligand>
</feature>
<dbReference type="PRINTS" id="PR01210">
    <property type="entry name" value="GGTRANSPTASE"/>
</dbReference>
<dbReference type="Gene3D" id="1.10.246.130">
    <property type="match status" value="1"/>
</dbReference>
<evidence type="ECO:0000256" key="3">
    <source>
        <dbReference type="ARBA" id="ARBA00009381"/>
    </source>
</evidence>
<feature type="active site" description="Nucleophile" evidence="9">
    <location>
        <position position="394"/>
    </location>
</feature>
<dbReference type="FunFam" id="3.60.20.40:FF:000003">
    <property type="entry name" value="Gamma-glutamyltranspeptidase"/>
    <property type="match status" value="1"/>
</dbReference>
<feature type="signal peptide" evidence="12">
    <location>
        <begin position="1"/>
        <end position="26"/>
    </location>
</feature>
<accession>A0A506PRT2</accession>
<dbReference type="NCBIfam" id="NF007187">
    <property type="entry name" value="PRK09615.1"/>
    <property type="match status" value="1"/>
</dbReference>
<evidence type="ECO:0000256" key="7">
    <source>
        <dbReference type="ARBA" id="ARBA00023315"/>
    </source>
</evidence>
<dbReference type="RefSeq" id="WP_140917387.1">
    <property type="nucleotide sequence ID" value="NZ_CP071405.1"/>
</dbReference>
<comment type="pathway">
    <text evidence="11">Sulfur metabolism; glutathione metabolism.</text>
</comment>
<dbReference type="Gene3D" id="3.60.20.40">
    <property type="match status" value="1"/>
</dbReference>
<evidence type="ECO:0000313" key="13">
    <source>
        <dbReference type="EMBL" id="TPV36414.1"/>
    </source>
</evidence>
<evidence type="ECO:0000256" key="10">
    <source>
        <dbReference type="PIRSR" id="PIRSR600101-2"/>
    </source>
</evidence>
<feature type="binding site" evidence="10">
    <location>
        <begin position="465"/>
        <end position="466"/>
    </location>
    <ligand>
        <name>L-glutamate</name>
        <dbReference type="ChEBI" id="CHEBI:29985"/>
    </ligand>
</feature>
<keyword evidence="12" id="KW-0732">Signal</keyword>
<reference evidence="13 14" key="1">
    <citation type="submission" date="2019-06" db="EMBL/GenBank/DDBJ databases">
        <title>Taxogenomics and systematics of the genus Pantoea.</title>
        <authorList>
            <person name="Tambong J.T."/>
        </authorList>
    </citation>
    <scope>NUCLEOTIDE SEQUENCE [LARGE SCALE GENOMIC DNA]</scope>
    <source>
        <strain evidence="13 14">LMG 24200</strain>
    </source>
</reference>
<evidence type="ECO:0000313" key="14">
    <source>
        <dbReference type="Proteomes" id="UP000317747"/>
    </source>
</evidence>
<dbReference type="FunFam" id="1.10.246.130:FF:000004">
    <property type="entry name" value="Gamma-glutamyltranspeptidase (Ggt)"/>
    <property type="match status" value="1"/>
</dbReference>
<feature type="binding site" evidence="10">
    <location>
        <position position="436"/>
    </location>
    <ligand>
        <name>L-glutamate</name>
        <dbReference type="ChEBI" id="CHEBI:29985"/>
    </ligand>
</feature>
<keyword evidence="11" id="KW-0317">Glutathione biosynthesis</keyword>
<protein>
    <recommendedName>
        <fullName evidence="11">Glutathione hydrolase proenzyme</fullName>
        <ecNumber evidence="11">2.3.2.2</ecNumber>
        <ecNumber evidence="11">3.4.19.13</ecNumber>
    </recommendedName>
    <component>
        <recommendedName>
            <fullName evidence="11">Glutathione hydrolase large chain</fullName>
        </recommendedName>
    </component>
    <component>
        <recommendedName>
            <fullName evidence="11">Glutathione hydrolase small chain</fullName>
        </recommendedName>
    </component>
</protein>
<dbReference type="InterPro" id="IPR055262">
    <property type="entry name" value="GGT_CS"/>
</dbReference>
<evidence type="ECO:0000256" key="12">
    <source>
        <dbReference type="SAM" id="SignalP"/>
    </source>
</evidence>
<keyword evidence="4 11" id="KW-0808">Transferase</keyword>
<evidence type="ECO:0000256" key="1">
    <source>
        <dbReference type="ARBA" id="ARBA00001049"/>
    </source>
</evidence>
<organism evidence="13 14">
    <name type="scientific">Pantoea deleyi</name>
    <dbReference type="NCBI Taxonomy" id="470932"/>
    <lineage>
        <taxon>Bacteria</taxon>
        <taxon>Pseudomonadati</taxon>
        <taxon>Pseudomonadota</taxon>
        <taxon>Gammaproteobacteria</taxon>
        <taxon>Enterobacterales</taxon>
        <taxon>Erwiniaceae</taxon>
        <taxon>Pantoea</taxon>
    </lineage>
</organism>
<feature type="binding site" evidence="10">
    <location>
        <position position="116"/>
    </location>
    <ligand>
        <name>L-glutamate</name>
        <dbReference type="ChEBI" id="CHEBI:29985"/>
    </ligand>
</feature>
<dbReference type="Proteomes" id="UP000317747">
    <property type="component" value="Unassembled WGS sequence"/>
</dbReference>
<dbReference type="InterPro" id="IPR051792">
    <property type="entry name" value="GGT_bact"/>
</dbReference>
<comment type="catalytic activity">
    <reaction evidence="8 11">
        <text>an N-terminal (5-L-glutamyl)-[peptide] + an alpha-amino acid = 5-L-glutamyl amino acid + an N-terminal L-alpha-aminoacyl-[peptide]</text>
        <dbReference type="Rhea" id="RHEA:23904"/>
        <dbReference type="Rhea" id="RHEA-COMP:9780"/>
        <dbReference type="Rhea" id="RHEA-COMP:9795"/>
        <dbReference type="ChEBI" id="CHEBI:77644"/>
        <dbReference type="ChEBI" id="CHEBI:78597"/>
        <dbReference type="ChEBI" id="CHEBI:78599"/>
        <dbReference type="ChEBI" id="CHEBI:78608"/>
        <dbReference type="EC" id="2.3.2.2"/>
    </reaction>
</comment>
<evidence type="ECO:0000256" key="8">
    <source>
        <dbReference type="ARBA" id="ARBA00047417"/>
    </source>
</evidence>
<dbReference type="PANTHER" id="PTHR43199:SF1">
    <property type="entry name" value="GLUTATHIONE HYDROLASE PROENZYME"/>
    <property type="match status" value="1"/>
</dbReference>
<dbReference type="InterPro" id="IPR043137">
    <property type="entry name" value="GGT_ssub_C"/>
</dbReference>
<dbReference type="EC" id="3.4.19.13" evidence="11"/>
<feature type="chain" id="PRO_5021465662" description="Glutathione hydrolase proenzyme" evidence="12">
    <location>
        <begin position="27"/>
        <end position="583"/>
    </location>
</feature>
<dbReference type="UniPathway" id="UPA00204"/>
<keyword evidence="7 11" id="KW-0012">Acyltransferase</keyword>
<gene>
    <name evidence="13" type="ORF">FJW01_21340</name>
</gene>
<dbReference type="AlphaFoldDB" id="A0A506PRT2"/>
<comment type="catalytic activity">
    <reaction evidence="2 11">
        <text>glutathione + H2O = L-cysteinylglycine + L-glutamate</text>
        <dbReference type="Rhea" id="RHEA:28807"/>
        <dbReference type="ChEBI" id="CHEBI:15377"/>
        <dbReference type="ChEBI" id="CHEBI:29985"/>
        <dbReference type="ChEBI" id="CHEBI:57925"/>
        <dbReference type="ChEBI" id="CHEBI:61694"/>
        <dbReference type="EC" id="3.4.19.13"/>
    </reaction>
</comment>
<dbReference type="EMBL" id="VHJA01000085">
    <property type="protein sequence ID" value="TPV36414.1"/>
    <property type="molecule type" value="Genomic_DNA"/>
</dbReference>
<dbReference type="GO" id="GO:0036374">
    <property type="term" value="F:glutathione hydrolase activity"/>
    <property type="evidence" value="ECO:0007669"/>
    <property type="project" value="UniProtKB-UniRule"/>
</dbReference>
<evidence type="ECO:0000256" key="5">
    <source>
        <dbReference type="ARBA" id="ARBA00022801"/>
    </source>
</evidence>
<dbReference type="EC" id="2.3.2.2" evidence="11"/>
<comment type="PTM">
    <text evidence="11">Cleaved by autocatalysis into a large and a small subunit.</text>
</comment>
<comment type="caution">
    <text evidence="13">The sequence shown here is derived from an EMBL/GenBank/DDBJ whole genome shotgun (WGS) entry which is preliminary data.</text>
</comment>
<evidence type="ECO:0000256" key="2">
    <source>
        <dbReference type="ARBA" id="ARBA00001089"/>
    </source>
</evidence>
<comment type="subunit">
    <text evidence="11">This enzyme consists of two polypeptide chains, which are synthesized in precursor form from a single polypeptide.</text>
</comment>